<dbReference type="KEGG" id="soa:G3M56_004130"/>
<organism evidence="1 2">
    <name type="scientific">Sulfuriroseicoccus oceanibius</name>
    <dbReference type="NCBI Taxonomy" id="2707525"/>
    <lineage>
        <taxon>Bacteria</taxon>
        <taxon>Pseudomonadati</taxon>
        <taxon>Verrucomicrobiota</taxon>
        <taxon>Verrucomicrobiia</taxon>
        <taxon>Verrucomicrobiales</taxon>
        <taxon>Verrucomicrobiaceae</taxon>
        <taxon>Sulfuriroseicoccus</taxon>
    </lineage>
</organism>
<dbReference type="RefSeq" id="WP_235203581.1">
    <property type="nucleotide sequence ID" value="NZ_CP066776.1"/>
</dbReference>
<dbReference type="EMBL" id="CP066776">
    <property type="protein sequence ID" value="QQL45781.1"/>
    <property type="molecule type" value="Genomic_DNA"/>
</dbReference>
<keyword evidence="2" id="KW-1185">Reference proteome</keyword>
<reference evidence="1 2" key="1">
    <citation type="submission" date="2020-12" db="EMBL/GenBank/DDBJ databases">
        <title>Sulforoseuscoccus oceanibium gen. nov., sp. nov., a representative of the phylum Verrucomicrobia with special cytoplasmic membrane, and proposal of Sulforoseuscoccusaceae fam. nov.</title>
        <authorList>
            <person name="Xi F."/>
        </authorList>
    </citation>
    <scope>NUCLEOTIDE SEQUENCE [LARGE SCALE GENOMIC DNA]</scope>
    <source>
        <strain evidence="1 2">T37</strain>
    </source>
</reference>
<proteinExistence type="predicted"/>
<sequence>MARMFSSPVFRMTLWVVLVMGLACRLWGDQQHERFLLDGMDHCAEVVECEPCMSHGCCGDVPVAPSHSHEDGDDHAHGDCPLGHHHHHHSSHAAGCCGGLFWMMRHDASVTLRAPGEVRVGLQWPQHTSDCRAVVALDKPPII</sequence>
<name>A0A7T7F2V8_9BACT</name>
<dbReference type="Proteomes" id="UP000475117">
    <property type="component" value="Chromosome"/>
</dbReference>
<dbReference type="PROSITE" id="PS51257">
    <property type="entry name" value="PROKAR_LIPOPROTEIN"/>
    <property type="match status" value="1"/>
</dbReference>
<protein>
    <submittedName>
        <fullName evidence="1">Uncharacterized protein</fullName>
    </submittedName>
</protein>
<dbReference type="AlphaFoldDB" id="A0A7T7F2V8"/>
<evidence type="ECO:0000313" key="2">
    <source>
        <dbReference type="Proteomes" id="UP000475117"/>
    </source>
</evidence>
<accession>A0A7T7F2V8</accession>
<evidence type="ECO:0000313" key="1">
    <source>
        <dbReference type="EMBL" id="QQL45781.1"/>
    </source>
</evidence>
<gene>
    <name evidence="1" type="ORF">G3M56_004130</name>
</gene>